<dbReference type="AlphaFoldDB" id="A0A8H7MH81"/>
<proteinExistence type="predicted"/>
<dbReference type="OrthoDB" id="2414723at2759"/>
<dbReference type="InterPro" id="IPR011333">
    <property type="entry name" value="SKP1/BTB/POZ_sf"/>
</dbReference>
<dbReference type="PROSITE" id="PS50097">
    <property type="entry name" value="BTB"/>
    <property type="match status" value="1"/>
</dbReference>
<name>A0A8H7MH81_9PLEO</name>
<dbReference type="Gene3D" id="3.30.710.10">
    <property type="entry name" value="Potassium Channel Kv1.1, Chain A"/>
    <property type="match status" value="1"/>
</dbReference>
<gene>
    <name evidence="2" type="ORF">EKO04_007608</name>
</gene>
<evidence type="ECO:0000313" key="2">
    <source>
        <dbReference type="EMBL" id="KAF9694630.1"/>
    </source>
</evidence>
<reference evidence="2" key="2">
    <citation type="submission" date="2020-09" db="EMBL/GenBank/DDBJ databases">
        <title>Reference genome assembly for Australian Ascochyta lentis isolate Al4.</title>
        <authorList>
            <person name="Lee R.C."/>
            <person name="Farfan-Caceres L.M."/>
            <person name="Debler J.W."/>
            <person name="Williams A.H."/>
            <person name="Henares B.M."/>
        </authorList>
    </citation>
    <scope>NUCLEOTIDE SEQUENCE</scope>
    <source>
        <strain evidence="2">Al4</strain>
    </source>
</reference>
<accession>A0A8H7MH81</accession>
<evidence type="ECO:0000313" key="3">
    <source>
        <dbReference type="Proteomes" id="UP000651452"/>
    </source>
</evidence>
<sequence>MARNMFDLLGAGGLVVAGSKINLTVLPGNIDRLGLDEAKLSINQTSPIKELNPVTINDLSNSVYPKVLTLDVGGRKFKVSAHILREESGLFRHQLSERFTWTAEADGSYFIDASPALFEHLLDFMRRPNIFPLFWTKSNGFDYNLYHRLQAEAQYFQIDALHQWIKDKRYLKAIALSLSRPTVHEVYDIGILYYQE</sequence>
<dbReference type="InterPro" id="IPR000210">
    <property type="entry name" value="BTB/POZ_dom"/>
</dbReference>
<dbReference type="EMBL" id="RZGK01000013">
    <property type="protein sequence ID" value="KAF9694630.1"/>
    <property type="molecule type" value="Genomic_DNA"/>
</dbReference>
<protein>
    <recommendedName>
        <fullName evidence="1">BTB domain-containing protein</fullName>
    </recommendedName>
</protein>
<dbReference type="GO" id="GO:0051260">
    <property type="term" value="P:protein homooligomerization"/>
    <property type="evidence" value="ECO:0007669"/>
    <property type="project" value="InterPro"/>
</dbReference>
<evidence type="ECO:0000259" key="1">
    <source>
        <dbReference type="PROSITE" id="PS50097"/>
    </source>
</evidence>
<dbReference type="PANTHER" id="PTHR11145:SF8">
    <property type="entry name" value="RE57120P"/>
    <property type="match status" value="1"/>
</dbReference>
<dbReference type="InterPro" id="IPR003131">
    <property type="entry name" value="T1-type_BTB"/>
</dbReference>
<dbReference type="InterPro" id="IPR045068">
    <property type="entry name" value="BACURD1-3"/>
</dbReference>
<dbReference type="Pfam" id="PF02214">
    <property type="entry name" value="BTB_2"/>
    <property type="match status" value="1"/>
</dbReference>
<dbReference type="PANTHER" id="PTHR11145">
    <property type="entry name" value="BTB/POZ DOMAIN-CONTAINING ADAPTER FOR CUL3-MEDIATED RHOA DEGRADATION PROTEIN FAMILY MEMBER"/>
    <property type="match status" value="1"/>
</dbReference>
<feature type="domain" description="BTB" evidence="1">
    <location>
        <begin position="66"/>
        <end position="130"/>
    </location>
</feature>
<reference evidence="2" key="1">
    <citation type="submission" date="2018-12" db="EMBL/GenBank/DDBJ databases">
        <authorList>
            <person name="Syme R.A."/>
            <person name="Farfan-Caceres L."/>
            <person name="Lichtenzveig J."/>
        </authorList>
    </citation>
    <scope>NUCLEOTIDE SEQUENCE</scope>
    <source>
        <strain evidence="2">Al4</strain>
    </source>
</reference>
<comment type="caution">
    <text evidence="2">The sequence shown here is derived from an EMBL/GenBank/DDBJ whole genome shotgun (WGS) entry which is preliminary data.</text>
</comment>
<dbReference type="SUPFAM" id="SSF54695">
    <property type="entry name" value="POZ domain"/>
    <property type="match status" value="1"/>
</dbReference>
<dbReference type="Proteomes" id="UP000651452">
    <property type="component" value="Unassembled WGS sequence"/>
</dbReference>
<organism evidence="2 3">
    <name type="scientific">Ascochyta lentis</name>
    <dbReference type="NCBI Taxonomy" id="205686"/>
    <lineage>
        <taxon>Eukaryota</taxon>
        <taxon>Fungi</taxon>
        <taxon>Dikarya</taxon>
        <taxon>Ascomycota</taxon>
        <taxon>Pezizomycotina</taxon>
        <taxon>Dothideomycetes</taxon>
        <taxon>Pleosporomycetidae</taxon>
        <taxon>Pleosporales</taxon>
        <taxon>Pleosporineae</taxon>
        <taxon>Didymellaceae</taxon>
        <taxon>Ascochyta</taxon>
    </lineage>
</organism>
<dbReference type="SMART" id="SM00225">
    <property type="entry name" value="BTB"/>
    <property type="match status" value="1"/>
</dbReference>
<keyword evidence="3" id="KW-1185">Reference proteome</keyword>